<dbReference type="InterPro" id="IPR029058">
    <property type="entry name" value="AB_hydrolase_fold"/>
</dbReference>
<dbReference type="PRINTS" id="PR00111">
    <property type="entry name" value="ABHYDROLASE"/>
</dbReference>
<dbReference type="Proteomes" id="UP000653076">
    <property type="component" value="Unassembled WGS sequence"/>
</dbReference>
<dbReference type="EMBL" id="BOPC01000147">
    <property type="protein sequence ID" value="GIJ30782.1"/>
    <property type="molecule type" value="Genomic_DNA"/>
</dbReference>
<keyword evidence="1" id="KW-0378">Hydrolase</keyword>
<evidence type="ECO:0000256" key="1">
    <source>
        <dbReference type="ARBA" id="ARBA00022801"/>
    </source>
</evidence>
<keyword evidence="5" id="KW-1185">Reference proteome</keyword>
<feature type="domain" description="AB hydrolase-1" evidence="3">
    <location>
        <begin position="10"/>
        <end position="92"/>
    </location>
</feature>
<protein>
    <recommendedName>
        <fullName evidence="3">AB hydrolase-1 domain-containing protein</fullName>
    </recommendedName>
</protein>
<dbReference type="InterPro" id="IPR000073">
    <property type="entry name" value="AB_hydrolase_1"/>
</dbReference>
<reference evidence="4 5" key="1">
    <citation type="submission" date="2021-01" db="EMBL/GenBank/DDBJ databases">
        <title>Whole genome shotgun sequence of Verrucosispora qiuiae NBRC 106684.</title>
        <authorList>
            <person name="Komaki H."/>
            <person name="Tamura T."/>
        </authorList>
    </citation>
    <scope>NUCLEOTIDE SEQUENCE [LARGE SCALE GENOMIC DNA]</scope>
    <source>
        <strain evidence="4 5">NBRC 106684</strain>
    </source>
</reference>
<evidence type="ECO:0000256" key="2">
    <source>
        <dbReference type="SAM" id="Phobius"/>
    </source>
</evidence>
<evidence type="ECO:0000313" key="5">
    <source>
        <dbReference type="Proteomes" id="UP000653076"/>
    </source>
</evidence>
<evidence type="ECO:0000313" key="4">
    <source>
        <dbReference type="EMBL" id="GIJ30782.1"/>
    </source>
</evidence>
<sequence>MCVAHDGRDWGGVLAAFAATYRVYALELRGHGRSSHPGRYSFDLMRDNVIGFFAMVGIGRCVLIGHSMGGTVAVLLAEAAPRPVTHLILEDVTAPDRAI</sequence>
<gene>
    <name evidence="4" type="ORF">Vqi01_59440</name>
</gene>
<dbReference type="RefSeq" id="WP_275408857.1">
    <property type="nucleotide sequence ID" value="NZ_BOPC01000147.1"/>
</dbReference>
<accession>A0ABQ4JJK1</accession>
<dbReference type="SUPFAM" id="SSF53474">
    <property type="entry name" value="alpha/beta-Hydrolases"/>
    <property type="match status" value="1"/>
</dbReference>
<proteinExistence type="predicted"/>
<dbReference type="Pfam" id="PF00561">
    <property type="entry name" value="Abhydrolase_1"/>
    <property type="match status" value="1"/>
</dbReference>
<evidence type="ECO:0000259" key="3">
    <source>
        <dbReference type="Pfam" id="PF00561"/>
    </source>
</evidence>
<organism evidence="4 5">
    <name type="scientific">Micromonospora qiuiae</name>
    <dbReference type="NCBI Taxonomy" id="502268"/>
    <lineage>
        <taxon>Bacteria</taxon>
        <taxon>Bacillati</taxon>
        <taxon>Actinomycetota</taxon>
        <taxon>Actinomycetes</taxon>
        <taxon>Micromonosporales</taxon>
        <taxon>Micromonosporaceae</taxon>
        <taxon>Micromonospora</taxon>
    </lineage>
</organism>
<dbReference type="PANTHER" id="PTHR46118:SF4">
    <property type="entry name" value="PROTEIN ABHD11"/>
    <property type="match status" value="1"/>
</dbReference>
<name>A0ABQ4JJK1_9ACTN</name>
<comment type="caution">
    <text evidence="4">The sequence shown here is derived from an EMBL/GenBank/DDBJ whole genome shotgun (WGS) entry which is preliminary data.</text>
</comment>
<keyword evidence="2" id="KW-0472">Membrane</keyword>
<feature type="transmembrane region" description="Helical" evidence="2">
    <location>
        <begin position="49"/>
        <end position="77"/>
    </location>
</feature>
<keyword evidence="2" id="KW-1133">Transmembrane helix</keyword>
<keyword evidence="2" id="KW-0812">Transmembrane</keyword>
<dbReference type="Gene3D" id="3.40.50.1820">
    <property type="entry name" value="alpha/beta hydrolase"/>
    <property type="match status" value="1"/>
</dbReference>
<dbReference type="PANTHER" id="PTHR46118">
    <property type="entry name" value="PROTEIN ABHD11"/>
    <property type="match status" value="1"/>
</dbReference>